<reference evidence="3 4" key="1">
    <citation type="submission" date="2023-08" db="EMBL/GenBank/DDBJ databases">
        <title>Genome sequencing of plant associated microbes to promote plant fitness in Sorghum bicolor and Oryza sativa.</title>
        <authorList>
            <person name="Coleman-Derr D."/>
        </authorList>
    </citation>
    <scope>NUCLEOTIDE SEQUENCE [LARGE SCALE GENOMIC DNA]</scope>
    <source>
        <strain evidence="3 4">SLBN-33</strain>
    </source>
</reference>
<dbReference type="Pfam" id="PF01757">
    <property type="entry name" value="Acyl_transf_3"/>
    <property type="match status" value="1"/>
</dbReference>
<feature type="transmembrane region" description="Helical" evidence="1">
    <location>
        <begin position="97"/>
        <end position="115"/>
    </location>
</feature>
<evidence type="ECO:0000256" key="1">
    <source>
        <dbReference type="SAM" id="Phobius"/>
    </source>
</evidence>
<dbReference type="Proteomes" id="UP001245184">
    <property type="component" value="Unassembled WGS sequence"/>
</dbReference>
<evidence type="ECO:0000259" key="2">
    <source>
        <dbReference type="Pfam" id="PF01757"/>
    </source>
</evidence>
<keyword evidence="1" id="KW-0812">Transmembrane</keyword>
<sequence length="379" mass="42088">MNIKSFTSLRGLACLAVVGTHVWTLFDLQRLITARYGVNSFQNKIAIFVDRTFNGQAAVEVFFVLSGCVLALSLMSGSAANKPSWVKTFYVKRFFRIYPALWLSIALALALWPLIKTGLSSPAYSAWATSAFPAKISAPLVGLSLASIYVHLNWPMWTLRVELFYSVLFPAIYLLVQNPRTRKPFLVFLALVALAPIPRTLSLHYALAFGLGALIPLTRGISHFRYRLIGLGLIPVLMYSRILLEGIFDVKNIETMEILIAFGIVYCLFHNKRRMPLLDRPIFEYMGTISYSVYVLHFPIVFGLGACVVKALGTSAVQQQPLLMASLLGVSTLIITLPLSMLSNKFVEDAGNTLGKRLAASWYGRRQEAPVLAATVEEQ</sequence>
<organism evidence="3 4">
    <name type="scientific">Paraburkholderia graminis</name>
    <dbReference type="NCBI Taxonomy" id="60548"/>
    <lineage>
        <taxon>Bacteria</taxon>
        <taxon>Pseudomonadati</taxon>
        <taxon>Pseudomonadota</taxon>
        <taxon>Betaproteobacteria</taxon>
        <taxon>Burkholderiales</taxon>
        <taxon>Burkholderiaceae</taxon>
        <taxon>Paraburkholderia</taxon>
    </lineage>
</organism>
<dbReference type="InterPro" id="IPR050879">
    <property type="entry name" value="Acyltransferase_3"/>
</dbReference>
<accession>A0ABD5CQ46</accession>
<feature type="transmembrane region" description="Helical" evidence="1">
    <location>
        <begin position="323"/>
        <end position="342"/>
    </location>
</feature>
<keyword evidence="1" id="KW-1133">Transmembrane helix</keyword>
<feature type="transmembrane region" description="Helical" evidence="1">
    <location>
        <begin position="188"/>
        <end position="214"/>
    </location>
</feature>
<dbReference type="PANTHER" id="PTHR23028:SF53">
    <property type="entry name" value="ACYL_TRANSF_3 DOMAIN-CONTAINING PROTEIN"/>
    <property type="match status" value="1"/>
</dbReference>
<feature type="transmembrane region" description="Helical" evidence="1">
    <location>
        <begin position="57"/>
        <end position="76"/>
    </location>
</feature>
<protein>
    <submittedName>
        <fullName evidence="3">Peptidoglycan/LPS O-acetylase OafA/YrhL</fullName>
    </submittedName>
</protein>
<feature type="domain" description="Acyltransferase 3" evidence="2">
    <location>
        <begin position="5"/>
        <end position="340"/>
    </location>
</feature>
<feature type="transmembrane region" description="Helical" evidence="1">
    <location>
        <begin position="157"/>
        <end position="176"/>
    </location>
</feature>
<dbReference type="AlphaFoldDB" id="A0ABD5CQ46"/>
<feature type="transmembrane region" description="Helical" evidence="1">
    <location>
        <begin position="226"/>
        <end position="244"/>
    </location>
</feature>
<evidence type="ECO:0000313" key="4">
    <source>
        <dbReference type="Proteomes" id="UP001245184"/>
    </source>
</evidence>
<comment type="caution">
    <text evidence="3">The sequence shown here is derived from an EMBL/GenBank/DDBJ whole genome shotgun (WGS) entry which is preliminary data.</text>
</comment>
<evidence type="ECO:0000313" key="3">
    <source>
        <dbReference type="EMBL" id="MDR6206099.1"/>
    </source>
</evidence>
<feature type="transmembrane region" description="Helical" evidence="1">
    <location>
        <begin position="127"/>
        <end position="150"/>
    </location>
</feature>
<gene>
    <name evidence="3" type="ORF">QF025_004819</name>
</gene>
<feature type="transmembrane region" description="Helical" evidence="1">
    <location>
        <begin position="250"/>
        <end position="269"/>
    </location>
</feature>
<feature type="transmembrane region" description="Helical" evidence="1">
    <location>
        <begin position="289"/>
        <end position="311"/>
    </location>
</feature>
<dbReference type="InterPro" id="IPR002656">
    <property type="entry name" value="Acyl_transf_3_dom"/>
</dbReference>
<name>A0ABD5CQ46_9BURK</name>
<dbReference type="EMBL" id="JAVIZN010000002">
    <property type="protein sequence ID" value="MDR6206099.1"/>
    <property type="molecule type" value="Genomic_DNA"/>
</dbReference>
<dbReference type="RefSeq" id="WP_029966059.1">
    <property type="nucleotide sequence ID" value="NZ_ATXV01000001.1"/>
</dbReference>
<feature type="transmembrane region" description="Helical" evidence="1">
    <location>
        <begin position="7"/>
        <end position="26"/>
    </location>
</feature>
<dbReference type="PANTHER" id="PTHR23028">
    <property type="entry name" value="ACETYLTRANSFERASE"/>
    <property type="match status" value="1"/>
</dbReference>
<keyword evidence="1" id="KW-0472">Membrane</keyword>
<proteinExistence type="predicted"/>